<reference evidence="8 9" key="1">
    <citation type="submission" date="2020-08" db="EMBL/GenBank/DDBJ databases">
        <title>Exploring microbial biodiversity for novel pathways involved in the catabolism of aromatic compounds derived from lignin.</title>
        <authorList>
            <person name="Elkins J."/>
        </authorList>
    </citation>
    <scope>NUCLEOTIDE SEQUENCE [LARGE SCALE GENOMIC DNA]</scope>
    <source>
        <strain evidence="8 9">B1D3A</strain>
    </source>
</reference>
<name>A0ABR6NF40_9SPHN</name>
<dbReference type="PIRSF" id="PIRSF000137">
    <property type="entry name" value="Alcohol_oxidase"/>
    <property type="match status" value="1"/>
</dbReference>
<comment type="cofactor">
    <cofactor evidence="1">
        <name>FAD</name>
        <dbReference type="ChEBI" id="CHEBI:57692"/>
    </cofactor>
</comment>
<evidence type="ECO:0000259" key="6">
    <source>
        <dbReference type="PROSITE" id="PS00623"/>
    </source>
</evidence>
<keyword evidence="4 5" id="KW-0274">FAD</keyword>
<feature type="domain" description="Glucose-methanol-choline oxidoreductase N-terminal" evidence="6">
    <location>
        <begin position="94"/>
        <end position="117"/>
    </location>
</feature>
<dbReference type="Gene3D" id="3.30.560.10">
    <property type="entry name" value="Glucose Oxidase, domain 3"/>
    <property type="match status" value="1"/>
</dbReference>
<evidence type="ECO:0000313" key="9">
    <source>
        <dbReference type="Proteomes" id="UP001138540"/>
    </source>
</evidence>
<gene>
    <name evidence="8" type="ORF">HNP60_001226</name>
</gene>
<evidence type="ECO:0000256" key="1">
    <source>
        <dbReference type="ARBA" id="ARBA00001974"/>
    </source>
</evidence>
<dbReference type="EMBL" id="JACHKA010000001">
    <property type="protein sequence ID" value="MBB5985252.1"/>
    <property type="molecule type" value="Genomic_DNA"/>
</dbReference>
<dbReference type="PANTHER" id="PTHR11552">
    <property type="entry name" value="GLUCOSE-METHANOL-CHOLINE GMC OXIDOREDUCTASE"/>
    <property type="match status" value="1"/>
</dbReference>
<dbReference type="PANTHER" id="PTHR11552:SF147">
    <property type="entry name" value="CHOLINE DEHYDROGENASE, MITOCHONDRIAL"/>
    <property type="match status" value="1"/>
</dbReference>
<evidence type="ECO:0000256" key="5">
    <source>
        <dbReference type="RuleBase" id="RU003968"/>
    </source>
</evidence>
<dbReference type="InterPro" id="IPR007867">
    <property type="entry name" value="GMC_OxRtase_C"/>
</dbReference>
<dbReference type="SUPFAM" id="SSF51905">
    <property type="entry name" value="FAD/NAD(P)-binding domain"/>
    <property type="match status" value="1"/>
</dbReference>
<accession>A0ABR6NF40</accession>
<organism evidence="8 9">
    <name type="scientific">Sphingobium lignivorans</name>
    <dbReference type="NCBI Taxonomy" id="2735886"/>
    <lineage>
        <taxon>Bacteria</taxon>
        <taxon>Pseudomonadati</taxon>
        <taxon>Pseudomonadota</taxon>
        <taxon>Alphaproteobacteria</taxon>
        <taxon>Sphingomonadales</taxon>
        <taxon>Sphingomonadaceae</taxon>
        <taxon>Sphingobium</taxon>
    </lineage>
</organism>
<evidence type="ECO:0000313" key="8">
    <source>
        <dbReference type="EMBL" id="MBB5985252.1"/>
    </source>
</evidence>
<keyword evidence="8" id="KW-0560">Oxidoreductase</keyword>
<dbReference type="Proteomes" id="UP001138540">
    <property type="component" value="Unassembled WGS sequence"/>
</dbReference>
<evidence type="ECO:0000256" key="3">
    <source>
        <dbReference type="ARBA" id="ARBA00022630"/>
    </source>
</evidence>
<evidence type="ECO:0000256" key="4">
    <source>
        <dbReference type="ARBA" id="ARBA00022827"/>
    </source>
</evidence>
<dbReference type="InterPro" id="IPR000172">
    <property type="entry name" value="GMC_OxRdtase_N"/>
</dbReference>
<dbReference type="Gene3D" id="3.50.50.60">
    <property type="entry name" value="FAD/NAD(P)-binding domain"/>
    <property type="match status" value="1"/>
</dbReference>
<keyword evidence="3 5" id="KW-0285">Flavoprotein</keyword>
<dbReference type="InterPro" id="IPR012132">
    <property type="entry name" value="GMC_OxRdtase"/>
</dbReference>
<dbReference type="PROSITE" id="PS51257">
    <property type="entry name" value="PROKAR_LIPOPROTEIN"/>
    <property type="match status" value="1"/>
</dbReference>
<evidence type="ECO:0000256" key="2">
    <source>
        <dbReference type="ARBA" id="ARBA00010790"/>
    </source>
</evidence>
<dbReference type="PROSITE" id="PS00623">
    <property type="entry name" value="GMC_OXRED_1"/>
    <property type="match status" value="1"/>
</dbReference>
<comment type="similarity">
    <text evidence="2 5">Belongs to the GMC oxidoreductase family.</text>
</comment>
<keyword evidence="9" id="KW-1185">Reference proteome</keyword>
<dbReference type="InterPro" id="IPR036188">
    <property type="entry name" value="FAD/NAD-bd_sf"/>
</dbReference>
<dbReference type="GO" id="GO:0008812">
    <property type="term" value="F:choline dehydrogenase activity"/>
    <property type="evidence" value="ECO:0007669"/>
    <property type="project" value="UniProtKB-EC"/>
</dbReference>
<sequence length="552" mass="59985">MVDVRTVDYVIVGAGSAGCVLANRLSADRHTEVVVLEAGGDDRPTRELSQFRSNLMIHIPIGFGKTLNDPKVNWLYETEVDEGSGGRPHKWPKGKVLGGSSSLNGLLYVRGQSADYDGWRQMGNEGWAWDDVLPYFKKSEDQQRGAIEGHGTGGGLSVSDFPEQHPVSKALIDACVQAGYGYKDDLNDGDQEGTSWFQMTARNGRRCSAAVGFLHPVMDRPNLTVELRAMTTRILFEGKRAVGIEFRQHDRVRRVMVRREVILSAGAVESPKLLEISGVGQGALVQSLGVPLVHELPGVGENLQDHYMIGCQARLKPGTPSVNSMASGLPLVGQILKYGFTRKGLLSYAVAHGCTFLRSREGLETPDIQIHTMAASMDLEVLNAKQQLALEKEPGLASNPCQLRPESRGSIHARTPDGLDAPKITPNYLADPIDQQMAVTQLKIIRHIWQQPAINKYLAGPDPFGETDDQMFHYAQVAGGTLYHAVGTCRMGSDPKAVVDARLRVHGIEGLRVIDASVMPKIVSGNTNAASIMIGEKGSEMILQDAKELAPA</sequence>
<feature type="domain" description="Glucose-methanol-choline oxidoreductase N-terminal" evidence="7">
    <location>
        <begin position="266"/>
        <end position="280"/>
    </location>
</feature>
<evidence type="ECO:0000259" key="7">
    <source>
        <dbReference type="PROSITE" id="PS00624"/>
    </source>
</evidence>
<comment type="caution">
    <text evidence="8">The sequence shown here is derived from an EMBL/GenBank/DDBJ whole genome shotgun (WGS) entry which is preliminary data.</text>
</comment>
<dbReference type="EC" id="1.1.99.1" evidence="8"/>
<dbReference type="RefSeq" id="WP_184151413.1">
    <property type="nucleotide sequence ID" value="NZ_JACHKA010000001.1"/>
</dbReference>
<dbReference type="Pfam" id="PF00732">
    <property type="entry name" value="GMC_oxred_N"/>
    <property type="match status" value="1"/>
</dbReference>
<protein>
    <submittedName>
        <fullName evidence="8">Choline dehydrogenase</fullName>
        <ecNumber evidence="8">1.1.99.1</ecNumber>
    </submittedName>
</protein>
<dbReference type="Pfam" id="PF05199">
    <property type="entry name" value="GMC_oxred_C"/>
    <property type="match status" value="1"/>
</dbReference>
<dbReference type="PROSITE" id="PS00624">
    <property type="entry name" value="GMC_OXRED_2"/>
    <property type="match status" value="1"/>
</dbReference>
<proteinExistence type="inferred from homology"/>
<dbReference type="SUPFAM" id="SSF54373">
    <property type="entry name" value="FAD-linked reductases, C-terminal domain"/>
    <property type="match status" value="1"/>
</dbReference>